<dbReference type="GO" id="GO:0016747">
    <property type="term" value="F:acyltransferase activity, transferring groups other than amino-acyl groups"/>
    <property type="evidence" value="ECO:0007669"/>
    <property type="project" value="InterPro"/>
</dbReference>
<dbReference type="PROSITE" id="PS51186">
    <property type="entry name" value="GNAT"/>
    <property type="match status" value="1"/>
</dbReference>
<dbReference type="Pfam" id="PF00583">
    <property type="entry name" value="Acetyltransf_1"/>
    <property type="match status" value="1"/>
</dbReference>
<evidence type="ECO:0000256" key="1">
    <source>
        <dbReference type="ARBA" id="ARBA00022679"/>
    </source>
</evidence>
<proteinExistence type="predicted"/>
<dbReference type="PANTHER" id="PTHR43877">
    <property type="entry name" value="AMINOALKYLPHOSPHONATE N-ACETYLTRANSFERASE-RELATED-RELATED"/>
    <property type="match status" value="1"/>
</dbReference>
<organism evidence="4 5">
    <name type="scientific">Advenella kashmirensis</name>
    <dbReference type="NCBI Taxonomy" id="310575"/>
    <lineage>
        <taxon>Bacteria</taxon>
        <taxon>Pseudomonadati</taxon>
        <taxon>Pseudomonadota</taxon>
        <taxon>Betaproteobacteria</taxon>
        <taxon>Burkholderiales</taxon>
        <taxon>Alcaligenaceae</taxon>
    </lineage>
</organism>
<keyword evidence="2" id="KW-0012">Acyltransferase</keyword>
<dbReference type="AlphaFoldDB" id="A0A356LF70"/>
<dbReference type="NCBIfam" id="NF002959">
    <property type="entry name" value="PRK03624.1"/>
    <property type="match status" value="1"/>
</dbReference>
<dbReference type="InterPro" id="IPR000182">
    <property type="entry name" value="GNAT_dom"/>
</dbReference>
<evidence type="ECO:0000313" key="4">
    <source>
        <dbReference type="EMBL" id="HBP29408.1"/>
    </source>
</evidence>
<dbReference type="SUPFAM" id="SSF55729">
    <property type="entry name" value="Acyl-CoA N-acyltransferases (Nat)"/>
    <property type="match status" value="1"/>
</dbReference>
<evidence type="ECO:0000313" key="5">
    <source>
        <dbReference type="Proteomes" id="UP000264036"/>
    </source>
</evidence>
<evidence type="ECO:0000256" key="2">
    <source>
        <dbReference type="ARBA" id="ARBA00023315"/>
    </source>
</evidence>
<name>A0A356LF70_9BURK</name>
<dbReference type="CDD" id="cd04301">
    <property type="entry name" value="NAT_SF"/>
    <property type="match status" value="1"/>
</dbReference>
<reference evidence="4 5" key="1">
    <citation type="journal article" date="2018" name="Nat. Biotechnol.">
        <title>A standardized bacterial taxonomy based on genome phylogeny substantially revises the tree of life.</title>
        <authorList>
            <person name="Parks D.H."/>
            <person name="Chuvochina M."/>
            <person name="Waite D.W."/>
            <person name="Rinke C."/>
            <person name="Skarshewski A."/>
            <person name="Chaumeil P.A."/>
            <person name="Hugenholtz P."/>
        </authorList>
    </citation>
    <scope>NUCLEOTIDE SEQUENCE [LARGE SCALE GENOMIC DNA]</scope>
    <source>
        <strain evidence="4">UBA10707</strain>
    </source>
</reference>
<keyword evidence="1 4" id="KW-0808">Transferase</keyword>
<dbReference type="Gene3D" id="3.40.630.30">
    <property type="match status" value="1"/>
</dbReference>
<comment type="caution">
    <text evidence="4">The sequence shown here is derived from an EMBL/GenBank/DDBJ whole genome shotgun (WGS) entry which is preliminary data.</text>
</comment>
<gene>
    <name evidence="4" type="ORF">DD666_08330</name>
</gene>
<protein>
    <submittedName>
        <fullName evidence="4">GNAT family acetyltransferase</fullName>
    </submittedName>
</protein>
<sequence length="141" mass="16297">MQIQFRQFLPHDTEQTVALWQACGLTRPWNDPHKDIERKLQQEPELFIVAELNGQLLGSVMAGYDGHRGWIYYLSVLPQYQSQGVGKSLVQQAEQRLRSKGCPKIQLMIRHDNNGVQDFYRTLGYEQAEVVVLGKRLIEDV</sequence>
<dbReference type="InterPro" id="IPR050832">
    <property type="entry name" value="Bact_Acetyltransf"/>
</dbReference>
<dbReference type="Proteomes" id="UP000264036">
    <property type="component" value="Unassembled WGS sequence"/>
</dbReference>
<dbReference type="EMBL" id="DOEK01000021">
    <property type="protein sequence ID" value="HBP29408.1"/>
    <property type="molecule type" value="Genomic_DNA"/>
</dbReference>
<accession>A0A356LF70</accession>
<feature type="domain" description="N-acetyltransferase" evidence="3">
    <location>
        <begin position="3"/>
        <end position="141"/>
    </location>
</feature>
<evidence type="ECO:0000259" key="3">
    <source>
        <dbReference type="PROSITE" id="PS51186"/>
    </source>
</evidence>
<dbReference type="InterPro" id="IPR016181">
    <property type="entry name" value="Acyl_CoA_acyltransferase"/>
</dbReference>